<protein>
    <submittedName>
        <fullName evidence="4">Carbohydrate porin</fullName>
    </submittedName>
</protein>
<dbReference type="EMBL" id="CP040442">
    <property type="protein sequence ID" value="QOW09588.1"/>
    <property type="molecule type" value="Genomic_DNA"/>
</dbReference>
<accession>A0A7M2Y5R6</accession>
<dbReference type="InterPro" id="IPR038673">
    <property type="entry name" value="OprB_sf"/>
</dbReference>
<keyword evidence="3" id="KW-0472">Membrane</keyword>
<dbReference type="RefSeq" id="WP_193812800.1">
    <property type="nucleotide sequence ID" value="NZ_CP040442.1"/>
</dbReference>
<dbReference type="AlphaFoldDB" id="A0A7M2Y5R6"/>
<feature type="transmembrane region" description="Helical" evidence="3">
    <location>
        <begin position="20"/>
        <end position="38"/>
    </location>
</feature>
<dbReference type="PANTHER" id="PTHR37944">
    <property type="entry name" value="PORIN B"/>
    <property type="match status" value="1"/>
</dbReference>
<name>A0A7M2Y5R6_9FLAO</name>
<dbReference type="Proteomes" id="UP000594195">
    <property type="component" value="Chromosome"/>
</dbReference>
<dbReference type="GO" id="GO:0016020">
    <property type="term" value="C:membrane"/>
    <property type="evidence" value="ECO:0007669"/>
    <property type="project" value="InterPro"/>
</dbReference>
<comment type="similarity">
    <text evidence="1 2">Belongs to the OprB family.</text>
</comment>
<organism evidence="4 5">
    <name type="scientific">Kaistella flava</name>
    <name type="common">ex Peng et al. 2021</name>
    <dbReference type="NCBI Taxonomy" id="2038776"/>
    <lineage>
        <taxon>Bacteria</taxon>
        <taxon>Pseudomonadati</taxon>
        <taxon>Bacteroidota</taxon>
        <taxon>Flavobacteriia</taxon>
        <taxon>Flavobacteriales</taxon>
        <taxon>Weeksellaceae</taxon>
        <taxon>Chryseobacterium group</taxon>
        <taxon>Kaistella</taxon>
    </lineage>
</organism>
<dbReference type="KEGG" id="kfa:Q73A0000_04010"/>
<dbReference type="Pfam" id="PF04966">
    <property type="entry name" value="OprB"/>
    <property type="match status" value="1"/>
</dbReference>
<evidence type="ECO:0000313" key="4">
    <source>
        <dbReference type="EMBL" id="QOW09588.1"/>
    </source>
</evidence>
<keyword evidence="3" id="KW-0812">Transmembrane</keyword>
<sequence>MFQKTTRTNQLEITILFPRVIFKCFYVLFISMGLYSSAQDSIQQKNIFTNLNEKGITFAVSESLEGYQNLKGGIKTGTAYASTFDANINLDLQKLIGLKNATFYADLQYHAGDNPSKKLIGDFQLFDRNNSFPFAQIFEFWYQQKLFNSKLRIKIGKIDANTEFSVIENGLEFMNSSTQVSPTLFVFPTFPDPAPGINVFFTPGKLFYFSLGIDYANQKAGFLNFYGNPMSDQPTKNGVLLLSEAGLTWSHLSRFKKDGNFKLGLWQHTGTFSNFNDKSKQGANGMYAIFNQTLWQPFSDQTNDRGIRMFLDLGLTDPNLTAIYAQYGGGIIWTGLSAKRSNDALGFSANYVNLSPQLNLSKQNEANVEAFYKLVITNWFNVKADVQYIINPGGQFNNALVGTMILNFQLGSQN</sequence>
<dbReference type="Gene3D" id="2.40.160.180">
    <property type="entry name" value="Carbohydrate-selective porin OprB"/>
    <property type="match status" value="1"/>
</dbReference>
<proteinExistence type="inferred from homology"/>
<gene>
    <name evidence="4" type="ORF">Q73A0000_04010</name>
</gene>
<reference evidence="4 5" key="1">
    <citation type="submission" date="2019-05" db="EMBL/GenBank/DDBJ databases">
        <title>Chryseobacterium sp. isolated from King George Island, maritime Antarctica.</title>
        <authorList>
            <person name="Peng X."/>
        </authorList>
    </citation>
    <scope>NUCLEOTIDE SEQUENCE [LARGE SCALE GENOMIC DNA]</scope>
    <source>
        <strain evidence="4 5">7-3A</strain>
    </source>
</reference>
<evidence type="ECO:0000256" key="1">
    <source>
        <dbReference type="ARBA" id="ARBA00008769"/>
    </source>
</evidence>
<keyword evidence="5" id="KW-1185">Reference proteome</keyword>
<dbReference type="GO" id="GO:0015288">
    <property type="term" value="F:porin activity"/>
    <property type="evidence" value="ECO:0007669"/>
    <property type="project" value="InterPro"/>
</dbReference>
<evidence type="ECO:0000256" key="2">
    <source>
        <dbReference type="RuleBase" id="RU363072"/>
    </source>
</evidence>
<dbReference type="InterPro" id="IPR007049">
    <property type="entry name" value="Carb-sel_porin_OprB"/>
</dbReference>
<evidence type="ECO:0000256" key="3">
    <source>
        <dbReference type="SAM" id="Phobius"/>
    </source>
</evidence>
<evidence type="ECO:0000313" key="5">
    <source>
        <dbReference type="Proteomes" id="UP000594195"/>
    </source>
</evidence>
<dbReference type="GO" id="GO:0008643">
    <property type="term" value="P:carbohydrate transport"/>
    <property type="evidence" value="ECO:0007669"/>
    <property type="project" value="InterPro"/>
</dbReference>
<dbReference type="PANTHER" id="PTHR37944:SF1">
    <property type="entry name" value="PORIN B"/>
    <property type="match status" value="1"/>
</dbReference>
<dbReference type="InterPro" id="IPR052932">
    <property type="entry name" value="OprB_Porin"/>
</dbReference>
<keyword evidence="3" id="KW-1133">Transmembrane helix</keyword>